<dbReference type="PROSITE" id="PS00445">
    <property type="entry name" value="FGGY_KINASES_2"/>
    <property type="match status" value="1"/>
</dbReference>
<evidence type="ECO:0000256" key="3">
    <source>
        <dbReference type="ARBA" id="ARBA00022777"/>
    </source>
</evidence>
<dbReference type="Pfam" id="PF00370">
    <property type="entry name" value="FGGY_N"/>
    <property type="match status" value="1"/>
</dbReference>
<organism evidence="7 8">
    <name type="scientific">Chitinophaga filiformis</name>
    <name type="common">Myxococcus filiformis</name>
    <name type="synonym">Flexibacter filiformis</name>
    <dbReference type="NCBI Taxonomy" id="104663"/>
    <lineage>
        <taxon>Bacteria</taxon>
        <taxon>Pseudomonadati</taxon>
        <taxon>Bacteroidota</taxon>
        <taxon>Chitinophagia</taxon>
        <taxon>Chitinophagales</taxon>
        <taxon>Chitinophagaceae</taxon>
        <taxon>Chitinophaga</taxon>
    </lineage>
</organism>
<evidence type="ECO:0000313" key="7">
    <source>
        <dbReference type="EMBL" id="UPK70473.1"/>
    </source>
</evidence>
<keyword evidence="2 4" id="KW-0808">Transferase</keyword>
<dbReference type="RefSeq" id="WP_247812682.1">
    <property type="nucleotide sequence ID" value="NZ_CP095855.1"/>
</dbReference>
<dbReference type="InterPro" id="IPR043129">
    <property type="entry name" value="ATPase_NBD"/>
</dbReference>
<dbReference type="Proteomes" id="UP000830198">
    <property type="component" value="Chromosome"/>
</dbReference>
<evidence type="ECO:0000259" key="5">
    <source>
        <dbReference type="Pfam" id="PF00370"/>
    </source>
</evidence>
<feature type="domain" description="Carbohydrate kinase FGGY C-terminal" evidence="6">
    <location>
        <begin position="254"/>
        <end position="443"/>
    </location>
</feature>
<accession>A0ABY4I305</accession>
<sequence>MEYIIGVDLGTSSAKVIAVRQDGKVMAQSQQEYPIHQPEPGHSEQDPDVILEAVKSGIRSVATIMKDPPAAVSFSTAMHSVLAMDQAGKALTPLIIWADNRSQPVADRLRKTPLSATLHQQTGTPVHPMSPLCKIIWWKEQAPDIFQSAARFIGIKEYIFYHFFGRYITDHSTASATGLFNIHELTWNKDSLEAAGITAAQLPEAVSSDSIIEGLQENVARDLGLPLDTRFVAGASDGCLAQLGSNALDKGHATLTIGTSGAVRMAIDRPVTDPQGRLFTYVLTPGHFVTGGAINNGGVVLQWYLNAFLQTVSDRPLQVDAGLQQALSTPPGAEGLLCLPYLHGERAPVWDGHAKGAFIGVQPQHTTWHFLRALLEGMAFGLLSITEALEETAGKVEKISVSGGFTHSPEWVQLMADVFQRPMYLRHESDASALGAALLGFQALKVSTSFTAVEEEVFPPAVEHAEVYKNAYAVHGKLYAALRDIFPVIQTSLPGQSA</sequence>
<evidence type="ECO:0000256" key="1">
    <source>
        <dbReference type="ARBA" id="ARBA00009156"/>
    </source>
</evidence>
<dbReference type="InterPro" id="IPR018485">
    <property type="entry name" value="FGGY_C"/>
</dbReference>
<evidence type="ECO:0000256" key="4">
    <source>
        <dbReference type="RuleBase" id="RU003733"/>
    </source>
</evidence>
<dbReference type="SUPFAM" id="SSF53067">
    <property type="entry name" value="Actin-like ATPase domain"/>
    <property type="match status" value="2"/>
</dbReference>
<reference evidence="7 8" key="1">
    <citation type="submission" date="2022-04" db="EMBL/GenBank/DDBJ databases">
        <title>The arsenic-methylating capacity of Chitinophaga filiformis YT5 during chitin decomposition.</title>
        <authorList>
            <person name="Chen G."/>
            <person name="Liang Y."/>
        </authorList>
    </citation>
    <scope>NUCLEOTIDE SEQUENCE [LARGE SCALE GENOMIC DNA]</scope>
    <source>
        <strain evidence="7 8">YT5</strain>
    </source>
</reference>
<feature type="domain" description="Carbohydrate kinase FGGY N-terminal" evidence="5">
    <location>
        <begin position="3"/>
        <end position="244"/>
    </location>
</feature>
<gene>
    <name evidence="7" type="ORF">MYF79_04085</name>
</gene>
<dbReference type="InterPro" id="IPR000577">
    <property type="entry name" value="Carb_kinase_FGGY"/>
</dbReference>
<keyword evidence="8" id="KW-1185">Reference proteome</keyword>
<proteinExistence type="inferred from homology"/>
<dbReference type="PIRSF" id="PIRSF000538">
    <property type="entry name" value="GlpK"/>
    <property type="match status" value="1"/>
</dbReference>
<dbReference type="PANTHER" id="PTHR43095">
    <property type="entry name" value="SUGAR KINASE"/>
    <property type="match status" value="1"/>
</dbReference>
<dbReference type="InterPro" id="IPR018484">
    <property type="entry name" value="FGGY_N"/>
</dbReference>
<evidence type="ECO:0000313" key="8">
    <source>
        <dbReference type="Proteomes" id="UP000830198"/>
    </source>
</evidence>
<dbReference type="PANTHER" id="PTHR43095:SF2">
    <property type="entry name" value="GLUCONOKINASE"/>
    <property type="match status" value="1"/>
</dbReference>
<dbReference type="InterPro" id="IPR018483">
    <property type="entry name" value="Carb_kinase_FGGY_CS"/>
</dbReference>
<dbReference type="Pfam" id="PF02782">
    <property type="entry name" value="FGGY_C"/>
    <property type="match status" value="1"/>
</dbReference>
<dbReference type="InterPro" id="IPR050406">
    <property type="entry name" value="FGGY_Carb_Kinase"/>
</dbReference>
<comment type="similarity">
    <text evidence="1 4">Belongs to the FGGY kinase family.</text>
</comment>
<dbReference type="Gene3D" id="3.30.420.40">
    <property type="match status" value="2"/>
</dbReference>
<dbReference type="EMBL" id="CP095855">
    <property type="protein sequence ID" value="UPK70473.1"/>
    <property type="molecule type" value="Genomic_DNA"/>
</dbReference>
<keyword evidence="3 4" id="KW-0418">Kinase</keyword>
<protein>
    <submittedName>
        <fullName evidence="7">Gluconokinase</fullName>
    </submittedName>
</protein>
<dbReference type="CDD" id="cd07770">
    <property type="entry name" value="ASKHA_NBD_FGGY_GntK"/>
    <property type="match status" value="1"/>
</dbReference>
<evidence type="ECO:0000259" key="6">
    <source>
        <dbReference type="Pfam" id="PF02782"/>
    </source>
</evidence>
<evidence type="ECO:0000256" key="2">
    <source>
        <dbReference type="ARBA" id="ARBA00022679"/>
    </source>
</evidence>
<name>A0ABY4I305_CHIFI</name>